<dbReference type="AlphaFoldDB" id="A0A5P1EZW1"/>
<dbReference type="InterPro" id="IPR027267">
    <property type="entry name" value="AH/BAR_dom_sf"/>
</dbReference>
<protein>
    <recommendedName>
        <fullName evidence="3">SH3 domain-containing protein</fullName>
    </recommendedName>
</protein>
<dbReference type="EMBL" id="CM007384">
    <property type="protein sequence ID" value="ONK71625.1"/>
    <property type="molecule type" value="Genomic_DNA"/>
</dbReference>
<dbReference type="SMART" id="SM00326">
    <property type="entry name" value="SH3"/>
    <property type="match status" value="1"/>
</dbReference>
<accession>A0A5P1EZW1</accession>
<evidence type="ECO:0000256" key="1">
    <source>
        <dbReference type="ARBA" id="ARBA00022443"/>
    </source>
</evidence>
<dbReference type="Gene3D" id="1.20.1270.60">
    <property type="entry name" value="Arfaptin homology (AH) domain/BAR domain"/>
    <property type="match status" value="1"/>
</dbReference>
<feature type="domain" description="SH3" evidence="3">
    <location>
        <begin position="283"/>
        <end position="342"/>
    </location>
</feature>
<dbReference type="Proteomes" id="UP000243459">
    <property type="component" value="Chromosome 4"/>
</dbReference>
<evidence type="ECO:0000313" key="5">
    <source>
        <dbReference type="Proteomes" id="UP000243459"/>
    </source>
</evidence>
<evidence type="ECO:0000313" key="4">
    <source>
        <dbReference type="EMBL" id="ONK71625.1"/>
    </source>
</evidence>
<dbReference type="Pfam" id="PF14604">
    <property type="entry name" value="SH3_9"/>
    <property type="match status" value="1"/>
</dbReference>
<gene>
    <name evidence="4" type="ORF">A4U43_C04F10630</name>
</gene>
<dbReference type="PROSITE" id="PS50002">
    <property type="entry name" value="SH3"/>
    <property type="match status" value="1"/>
</dbReference>
<dbReference type="InterPro" id="IPR036028">
    <property type="entry name" value="SH3-like_dom_sf"/>
</dbReference>
<dbReference type="GO" id="GO:0012505">
    <property type="term" value="C:endomembrane system"/>
    <property type="evidence" value="ECO:0007669"/>
    <property type="project" value="EnsemblPlants"/>
</dbReference>
<organism evidence="4 5">
    <name type="scientific">Asparagus officinalis</name>
    <name type="common">Garden asparagus</name>
    <dbReference type="NCBI Taxonomy" id="4686"/>
    <lineage>
        <taxon>Eukaryota</taxon>
        <taxon>Viridiplantae</taxon>
        <taxon>Streptophyta</taxon>
        <taxon>Embryophyta</taxon>
        <taxon>Tracheophyta</taxon>
        <taxon>Spermatophyta</taxon>
        <taxon>Magnoliopsida</taxon>
        <taxon>Liliopsida</taxon>
        <taxon>Asparagales</taxon>
        <taxon>Asparagaceae</taxon>
        <taxon>Asparagoideae</taxon>
        <taxon>Asparagus</taxon>
    </lineage>
</organism>
<evidence type="ECO:0000256" key="2">
    <source>
        <dbReference type="PROSITE-ProRule" id="PRU00192"/>
    </source>
</evidence>
<proteinExistence type="predicted"/>
<dbReference type="OMA" id="AYVQRQD"/>
<sequence length="384" mass="43137">MSAQCVWAVFKQFSGRYGHDSALSDEAELQCHQNLQMLYSSTRAAKHLQKEIVRGVEGFISISSKQMEVVTKLAEGCCKYGNGYQRSDFALAGASLEFGDSHLLMQKEMENLLRVLGDQVFDPLRTMITGAPLEDARHLTHRYERIRRDMEAQAAEVCRRQLKSKEIGASPEDAVKLRNAELKLSELKNSLSALGIEATAAMTSVEAQQQEVTFQRLLTMVDAERSYHQNAAEILDKLYTEMILVKPHIEPSLNPARITEKHSQSANEEFYKSGDLSTNGQHTVYFIAEVVHPFDAQADEELSLAVGDYVVVRQVTPHGWSEGECKGKAGWFPSAYIERRDTAPASKALNYSIVYRVCSECDDIRPTAICCLANEDEKMIRQWS</sequence>
<dbReference type="SUPFAM" id="SSF103657">
    <property type="entry name" value="BAR/IMD domain-like"/>
    <property type="match status" value="1"/>
</dbReference>
<dbReference type="GO" id="GO:0030276">
    <property type="term" value="F:clathrin binding"/>
    <property type="evidence" value="ECO:0007669"/>
    <property type="project" value="EnsemblPlants"/>
</dbReference>
<reference evidence="5" key="1">
    <citation type="journal article" date="2017" name="Nat. Commun.">
        <title>The asparagus genome sheds light on the origin and evolution of a young Y chromosome.</title>
        <authorList>
            <person name="Harkess A."/>
            <person name="Zhou J."/>
            <person name="Xu C."/>
            <person name="Bowers J.E."/>
            <person name="Van der Hulst R."/>
            <person name="Ayyampalayam S."/>
            <person name="Mercati F."/>
            <person name="Riccardi P."/>
            <person name="McKain M.R."/>
            <person name="Kakrana A."/>
            <person name="Tang H."/>
            <person name="Ray J."/>
            <person name="Groenendijk J."/>
            <person name="Arikit S."/>
            <person name="Mathioni S.M."/>
            <person name="Nakano M."/>
            <person name="Shan H."/>
            <person name="Telgmann-Rauber A."/>
            <person name="Kanno A."/>
            <person name="Yue Z."/>
            <person name="Chen H."/>
            <person name="Li W."/>
            <person name="Chen Y."/>
            <person name="Xu X."/>
            <person name="Zhang Y."/>
            <person name="Luo S."/>
            <person name="Chen H."/>
            <person name="Gao J."/>
            <person name="Mao Z."/>
            <person name="Pires J.C."/>
            <person name="Luo M."/>
            <person name="Kudrna D."/>
            <person name="Wing R.A."/>
            <person name="Meyers B.C."/>
            <person name="Yi K."/>
            <person name="Kong H."/>
            <person name="Lavrijsen P."/>
            <person name="Sunseri F."/>
            <person name="Falavigna A."/>
            <person name="Ye Y."/>
            <person name="Leebens-Mack J.H."/>
            <person name="Chen G."/>
        </authorList>
    </citation>
    <scope>NUCLEOTIDE SEQUENCE [LARGE SCALE GENOMIC DNA]</scope>
    <source>
        <strain evidence="5">cv. DH0086</strain>
    </source>
</reference>
<dbReference type="PRINTS" id="PR00499">
    <property type="entry name" value="P67PHOX"/>
</dbReference>
<dbReference type="Gramene" id="ONK71625">
    <property type="protein sequence ID" value="ONK71625"/>
    <property type="gene ID" value="A4U43_C04F10630"/>
</dbReference>
<keyword evidence="1 2" id="KW-0728">SH3 domain</keyword>
<dbReference type="Gene3D" id="2.30.30.40">
    <property type="entry name" value="SH3 Domains"/>
    <property type="match status" value="1"/>
</dbReference>
<name>A0A5P1EZW1_ASPOF</name>
<keyword evidence="5" id="KW-1185">Reference proteome</keyword>
<dbReference type="PANTHER" id="PTHR14167:SF30">
    <property type="entry name" value="SH3 DOMAIN-CONTAINING PROTEIN 1"/>
    <property type="match status" value="1"/>
</dbReference>
<dbReference type="PANTHER" id="PTHR14167">
    <property type="entry name" value="SH3 DOMAIN-CONTAINING"/>
    <property type="match status" value="1"/>
</dbReference>
<dbReference type="InterPro" id="IPR050384">
    <property type="entry name" value="Endophilin_SH3RF"/>
</dbReference>
<dbReference type="InterPro" id="IPR001452">
    <property type="entry name" value="SH3_domain"/>
</dbReference>
<dbReference type="SUPFAM" id="SSF50044">
    <property type="entry name" value="SH3-domain"/>
    <property type="match status" value="1"/>
</dbReference>
<evidence type="ECO:0000259" key="3">
    <source>
        <dbReference type="PROSITE" id="PS50002"/>
    </source>
</evidence>